<evidence type="ECO:0000313" key="2">
    <source>
        <dbReference type="EMBL" id="MFB5684265.1"/>
    </source>
</evidence>
<dbReference type="Proteomes" id="UP001580407">
    <property type="component" value="Unassembled WGS sequence"/>
</dbReference>
<accession>A0ABV5BFE8</accession>
<dbReference type="EMBL" id="JBHILM010000038">
    <property type="protein sequence ID" value="MFB5684265.1"/>
    <property type="molecule type" value="Genomic_DNA"/>
</dbReference>
<comment type="caution">
    <text evidence="2">The sequence shown here is derived from an EMBL/GenBank/DDBJ whole genome shotgun (WGS) entry which is preliminary data.</text>
</comment>
<keyword evidence="3" id="KW-1185">Reference proteome</keyword>
<proteinExistence type="predicted"/>
<protein>
    <submittedName>
        <fullName evidence="2">Uncharacterized protein</fullName>
    </submittedName>
</protein>
<evidence type="ECO:0000256" key="1">
    <source>
        <dbReference type="SAM" id="MobiDB-lite"/>
    </source>
</evidence>
<feature type="compositionally biased region" description="Basic and acidic residues" evidence="1">
    <location>
        <begin position="28"/>
        <end position="42"/>
    </location>
</feature>
<gene>
    <name evidence="2" type="ORF">ACE3NQ_25520</name>
</gene>
<dbReference type="RefSeq" id="WP_375527982.1">
    <property type="nucleotide sequence ID" value="NZ_JBHILM010000038.1"/>
</dbReference>
<reference evidence="2 3" key="1">
    <citation type="submission" date="2024-09" db="EMBL/GenBank/DDBJ databases">
        <authorList>
            <person name="Ruan L."/>
        </authorList>
    </citation>
    <scope>NUCLEOTIDE SEQUENCE [LARGE SCALE GENOMIC DNA]</scope>
    <source>
        <strain evidence="2 3">D33</strain>
    </source>
</reference>
<organism evidence="2 3">
    <name type="scientific">Paenibacillus terreus</name>
    <dbReference type="NCBI Taxonomy" id="1387834"/>
    <lineage>
        <taxon>Bacteria</taxon>
        <taxon>Bacillati</taxon>
        <taxon>Bacillota</taxon>
        <taxon>Bacilli</taxon>
        <taxon>Bacillales</taxon>
        <taxon>Paenibacillaceae</taxon>
        <taxon>Paenibacillus</taxon>
    </lineage>
</organism>
<name>A0ABV5BFE8_9BACL</name>
<sequence length="42" mass="4426">MHSLKTRDTTLLADGQNAVISGAAMGRAGKEVRSKGGEQARR</sequence>
<evidence type="ECO:0000313" key="3">
    <source>
        <dbReference type="Proteomes" id="UP001580407"/>
    </source>
</evidence>
<feature type="region of interest" description="Disordered" evidence="1">
    <location>
        <begin position="1"/>
        <end position="42"/>
    </location>
</feature>